<evidence type="ECO:0000313" key="2">
    <source>
        <dbReference type="Proteomes" id="UP000016932"/>
    </source>
</evidence>
<protein>
    <recommendedName>
        <fullName evidence="3">NAD(P)-binding protein</fullName>
    </recommendedName>
</protein>
<dbReference type="VEuPathDB" id="FungiDB:MYCFIDRAFT_40294"/>
<evidence type="ECO:0000313" key="1">
    <source>
        <dbReference type="EMBL" id="EME82481.1"/>
    </source>
</evidence>
<dbReference type="OrthoDB" id="5399006at2759"/>
<accession>M3AD55</accession>
<reference evidence="1 2" key="1">
    <citation type="journal article" date="2012" name="PLoS Pathog.">
        <title>Diverse lifestyles and strategies of plant pathogenesis encoded in the genomes of eighteen Dothideomycetes fungi.</title>
        <authorList>
            <person name="Ohm R.A."/>
            <person name="Feau N."/>
            <person name="Henrissat B."/>
            <person name="Schoch C.L."/>
            <person name="Horwitz B.A."/>
            <person name="Barry K.W."/>
            <person name="Condon B.J."/>
            <person name="Copeland A.C."/>
            <person name="Dhillon B."/>
            <person name="Glaser F."/>
            <person name="Hesse C.N."/>
            <person name="Kosti I."/>
            <person name="LaButti K."/>
            <person name="Lindquist E.A."/>
            <person name="Lucas S."/>
            <person name="Salamov A.A."/>
            <person name="Bradshaw R.E."/>
            <person name="Ciuffetti L."/>
            <person name="Hamelin R.C."/>
            <person name="Kema G.H.J."/>
            <person name="Lawrence C."/>
            <person name="Scott J.A."/>
            <person name="Spatafora J.W."/>
            <person name="Turgeon B.G."/>
            <person name="de Wit P.J.G.M."/>
            <person name="Zhong S."/>
            <person name="Goodwin S.B."/>
            <person name="Grigoriev I.V."/>
        </authorList>
    </citation>
    <scope>NUCLEOTIDE SEQUENCE [LARGE SCALE GENOMIC DNA]</scope>
    <source>
        <strain evidence="1 2">CIRAD86</strain>
    </source>
</reference>
<dbReference type="PANTHER" id="PTHR43431:SF7">
    <property type="entry name" value="OXIDOREDUCTASE, SHORT CHAIN DEHYDROGENASE_REDUCTASE FAMILY (AFU_ORTHOLOGUE AFUA_5G14000)"/>
    <property type="match status" value="1"/>
</dbReference>
<proteinExistence type="predicted"/>
<dbReference type="PANTHER" id="PTHR43431">
    <property type="entry name" value="OXIDOREDUCTASE, SHORT CHAIN DEHYDROGENASE/REDUCTASE FAMILY (AFU_ORTHOLOGUE AFUA_5G14000)"/>
    <property type="match status" value="1"/>
</dbReference>
<dbReference type="STRING" id="383855.M3AD55"/>
<dbReference type="eggNOG" id="KOG1014">
    <property type="taxonomic scope" value="Eukaryota"/>
</dbReference>
<dbReference type="AlphaFoldDB" id="M3AD55"/>
<dbReference type="InterPro" id="IPR036291">
    <property type="entry name" value="NAD(P)-bd_dom_sf"/>
</dbReference>
<name>M3AD55_PSEFD</name>
<dbReference type="Gene3D" id="3.40.50.720">
    <property type="entry name" value="NAD(P)-binding Rossmann-like Domain"/>
    <property type="match status" value="1"/>
</dbReference>
<dbReference type="SUPFAM" id="SSF51735">
    <property type="entry name" value="NAD(P)-binding Rossmann-fold domains"/>
    <property type="match status" value="1"/>
</dbReference>
<gene>
    <name evidence="1" type="ORF">MYCFIDRAFT_40294</name>
</gene>
<dbReference type="EMBL" id="KB446559">
    <property type="protein sequence ID" value="EME82481.1"/>
    <property type="molecule type" value="Genomic_DNA"/>
</dbReference>
<dbReference type="GeneID" id="19339336"/>
<dbReference type="KEGG" id="pfj:MYCFIDRAFT_40294"/>
<keyword evidence="2" id="KW-1185">Reference proteome</keyword>
<dbReference type="RefSeq" id="XP_007926988.1">
    <property type="nucleotide sequence ID" value="XM_007928797.1"/>
</dbReference>
<dbReference type="HOGENOM" id="CLU_010194_17_0_1"/>
<evidence type="ECO:0008006" key="3">
    <source>
        <dbReference type="Google" id="ProtNLM"/>
    </source>
</evidence>
<dbReference type="InterPro" id="IPR002347">
    <property type="entry name" value="SDR_fam"/>
</dbReference>
<dbReference type="Proteomes" id="UP000016932">
    <property type="component" value="Unassembled WGS sequence"/>
</dbReference>
<sequence length="245" mass="26436">MSSQQLAIIAGVGSGTGASLARRFASKYTVILLARKPSSYQPVEKEINENGGKAHGISTDISNPESVKAAFEEILTKFPNASVQTAIFNASGMFVRKPLLDITMEDMDAGLGVSVRGALLFAQTVLPLLLNCPPSHQIPPSLFFTGSTAAIKANPTSAVMCVPRHGLRALAISAAKEFGPKGVHVVHVIVDGAIDTPWGQPFLRDKPLEERIDPEGIAQMYWDLHLQGRRGFTFEVDVRGMGERW</sequence>
<dbReference type="Pfam" id="PF00106">
    <property type="entry name" value="adh_short"/>
    <property type="match status" value="1"/>
</dbReference>
<organism evidence="1 2">
    <name type="scientific">Pseudocercospora fijiensis (strain CIRAD86)</name>
    <name type="common">Black leaf streak disease fungus</name>
    <name type="synonym">Mycosphaerella fijiensis</name>
    <dbReference type="NCBI Taxonomy" id="383855"/>
    <lineage>
        <taxon>Eukaryota</taxon>
        <taxon>Fungi</taxon>
        <taxon>Dikarya</taxon>
        <taxon>Ascomycota</taxon>
        <taxon>Pezizomycotina</taxon>
        <taxon>Dothideomycetes</taxon>
        <taxon>Dothideomycetidae</taxon>
        <taxon>Mycosphaerellales</taxon>
        <taxon>Mycosphaerellaceae</taxon>
        <taxon>Pseudocercospora</taxon>
    </lineage>
</organism>